<sequence>MQFLGEHVFSNIMQYAIRSPSDLTLKKELQKAEELKLQKVKNQEVKNENKKDDHNDEKNDQKEKIKWFLFLPSEQSAVDKEDNITKEYLLVSNEERQYVSEQDGEGTS</sequence>
<reference evidence="2" key="1">
    <citation type="submission" date="2021-06" db="EMBL/GenBank/DDBJ databases">
        <authorList>
            <person name="Kallberg Y."/>
            <person name="Tangrot J."/>
            <person name="Rosling A."/>
        </authorList>
    </citation>
    <scope>NUCLEOTIDE SEQUENCE</scope>
    <source>
        <strain evidence="2">AZ414A</strain>
    </source>
</reference>
<comment type="caution">
    <text evidence="2">The sequence shown here is derived from an EMBL/GenBank/DDBJ whole genome shotgun (WGS) entry which is preliminary data.</text>
</comment>
<evidence type="ECO:0000313" key="3">
    <source>
        <dbReference type="Proteomes" id="UP000789706"/>
    </source>
</evidence>
<protein>
    <submittedName>
        <fullName evidence="2">6383_t:CDS:1</fullName>
    </submittedName>
</protein>
<name>A0A9N8WHM1_9GLOM</name>
<dbReference type="AlphaFoldDB" id="A0A9N8WHM1"/>
<keyword evidence="3" id="KW-1185">Reference proteome</keyword>
<proteinExistence type="predicted"/>
<dbReference type="Proteomes" id="UP000789706">
    <property type="component" value="Unassembled WGS sequence"/>
</dbReference>
<dbReference type="EMBL" id="CAJVPK010000253">
    <property type="protein sequence ID" value="CAG8483712.1"/>
    <property type="molecule type" value="Genomic_DNA"/>
</dbReference>
<feature type="region of interest" description="Disordered" evidence="1">
    <location>
        <begin position="36"/>
        <end position="60"/>
    </location>
</feature>
<evidence type="ECO:0000256" key="1">
    <source>
        <dbReference type="SAM" id="MobiDB-lite"/>
    </source>
</evidence>
<accession>A0A9N8WHM1</accession>
<gene>
    <name evidence="2" type="ORF">DEBURN_LOCUS3802</name>
</gene>
<organism evidence="2 3">
    <name type="scientific">Diversispora eburnea</name>
    <dbReference type="NCBI Taxonomy" id="1213867"/>
    <lineage>
        <taxon>Eukaryota</taxon>
        <taxon>Fungi</taxon>
        <taxon>Fungi incertae sedis</taxon>
        <taxon>Mucoromycota</taxon>
        <taxon>Glomeromycotina</taxon>
        <taxon>Glomeromycetes</taxon>
        <taxon>Diversisporales</taxon>
        <taxon>Diversisporaceae</taxon>
        <taxon>Diversispora</taxon>
    </lineage>
</organism>
<evidence type="ECO:0000313" key="2">
    <source>
        <dbReference type="EMBL" id="CAG8483712.1"/>
    </source>
</evidence>
<feature type="non-terminal residue" evidence="2">
    <location>
        <position position="108"/>
    </location>
</feature>